<feature type="region of interest" description="Disordered" evidence="6">
    <location>
        <begin position="711"/>
        <end position="781"/>
    </location>
</feature>
<dbReference type="AlphaFoldDB" id="K6UHS0"/>
<feature type="compositionally biased region" description="Low complexity" evidence="6">
    <location>
        <begin position="177"/>
        <end position="203"/>
    </location>
</feature>
<keyword evidence="4 5" id="KW-0694">RNA-binding</keyword>
<evidence type="ECO:0000256" key="6">
    <source>
        <dbReference type="SAM" id="MobiDB-lite"/>
    </source>
</evidence>
<dbReference type="eggNOG" id="KOG2198">
    <property type="taxonomic scope" value="Eukaryota"/>
</dbReference>
<dbReference type="Proteomes" id="UP000006319">
    <property type="component" value="Chromosome 1"/>
</dbReference>
<dbReference type="OrthoDB" id="6093671at2759"/>
<protein>
    <submittedName>
        <fullName evidence="8">NOL1/NOP2/sun family methyltransferase</fullName>
    </submittedName>
</protein>
<feature type="compositionally biased region" description="Polar residues" evidence="6">
    <location>
        <begin position="1036"/>
        <end position="1047"/>
    </location>
</feature>
<dbReference type="Gene3D" id="3.40.50.150">
    <property type="entry name" value="Vaccinia Virus protein VP39"/>
    <property type="match status" value="1"/>
</dbReference>
<gene>
    <name evidence="8" type="ORF">PCYB_011160</name>
</gene>
<dbReference type="GO" id="GO:0003723">
    <property type="term" value="F:RNA binding"/>
    <property type="evidence" value="ECO:0007669"/>
    <property type="project" value="UniProtKB-UniRule"/>
</dbReference>
<feature type="active site" description="Nucleophile" evidence="5">
    <location>
        <position position="397"/>
    </location>
</feature>
<keyword evidence="9" id="KW-1185">Reference proteome</keyword>
<organism evidence="8 9">
    <name type="scientific">Plasmodium cynomolgi (strain B)</name>
    <dbReference type="NCBI Taxonomy" id="1120755"/>
    <lineage>
        <taxon>Eukaryota</taxon>
        <taxon>Sar</taxon>
        <taxon>Alveolata</taxon>
        <taxon>Apicomplexa</taxon>
        <taxon>Aconoidasida</taxon>
        <taxon>Haemosporida</taxon>
        <taxon>Plasmodiidae</taxon>
        <taxon>Plasmodium</taxon>
        <taxon>Plasmodium (Plasmodium)</taxon>
    </lineage>
</organism>
<feature type="region of interest" description="Disordered" evidence="6">
    <location>
        <begin position="177"/>
        <end position="243"/>
    </location>
</feature>
<feature type="compositionally biased region" description="Acidic residues" evidence="6">
    <location>
        <begin position="729"/>
        <end position="752"/>
    </location>
</feature>
<dbReference type="VEuPathDB" id="PlasmoDB:PCYB_011160"/>
<keyword evidence="2 5" id="KW-0808">Transferase</keyword>
<proteinExistence type="inferred from homology"/>
<dbReference type="OMA" id="ANFKRCC"/>
<evidence type="ECO:0000313" key="8">
    <source>
        <dbReference type="EMBL" id="GAB64383.1"/>
    </source>
</evidence>
<keyword evidence="3 5" id="KW-0949">S-adenosyl-L-methionine</keyword>
<feature type="domain" description="SAM-dependent MTase RsmB/NOP-type" evidence="7">
    <location>
        <begin position="271"/>
        <end position="518"/>
    </location>
</feature>
<dbReference type="GO" id="GO:0001510">
    <property type="term" value="P:RNA methylation"/>
    <property type="evidence" value="ECO:0007669"/>
    <property type="project" value="InterPro"/>
</dbReference>
<dbReference type="EMBL" id="DF157093">
    <property type="protein sequence ID" value="GAB64383.1"/>
    <property type="molecule type" value="Genomic_DNA"/>
</dbReference>
<evidence type="ECO:0000313" key="9">
    <source>
        <dbReference type="Proteomes" id="UP000006319"/>
    </source>
</evidence>
<feature type="region of interest" description="Disordered" evidence="6">
    <location>
        <begin position="546"/>
        <end position="587"/>
    </location>
</feature>
<feature type="compositionally biased region" description="Polar residues" evidence="6">
    <location>
        <begin position="576"/>
        <end position="587"/>
    </location>
</feature>
<evidence type="ECO:0000256" key="2">
    <source>
        <dbReference type="ARBA" id="ARBA00022679"/>
    </source>
</evidence>
<dbReference type="PANTHER" id="PTHR22808:SF1">
    <property type="entry name" value="RNA CYTOSINE-C(5)-METHYLTRANSFERASE NSUN2-RELATED"/>
    <property type="match status" value="1"/>
</dbReference>
<evidence type="ECO:0000259" key="7">
    <source>
        <dbReference type="PROSITE" id="PS51686"/>
    </source>
</evidence>
<dbReference type="KEGG" id="pcy:PCYB_011160"/>
<feature type="compositionally biased region" description="Basic residues" evidence="6">
    <location>
        <begin position="548"/>
        <end position="564"/>
    </location>
</feature>
<keyword evidence="1 5" id="KW-0489">Methyltransferase</keyword>
<dbReference type="PANTHER" id="PTHR22808">
    <property type="entry name" value="NCL1 YEAST -RELATED NOL1/NOP2/FMU SUN DOMAIN-CONTAINING"/>
    <property type="match status" value="1"/>
</dbReference>
<dbReference type="InterPro" id="IPR029063">
    <property type="entry name" value="SAM-dependent_MTases_sf"/>
</dbReference>
<dbReference type="GO" id="GO:0008173">
    <property type="term" value="F:RNA methyltransferase activity"/>
    <property type="evidence" value="ECO:0007669"/>
    <property type="project" value="InterPro"/>
</dbReference>
<dbReference type="GeneID" id="14691138"/>
<evidence type="ECO:0000256" key="3">
    <source>
        <dbReference type="ARBA" id="ARBA00022691"/>
    </source>
</evidence>
<dbReference type="InterPro" id="IPR049560">
    <property type="entry name" value="MeTrfase_RsmB-F_NOP2_cat"/>
</dbReference>
<dbReference type="InterPro" id="IPR001678">
    <property type="entry name" value="MeTrfase_RsmB-F_NOP2_dom"/>
</dbReference>
<feature type="region of interest" description="Disordered" evidence="6">
    <location>
        <begin position="952"/>
        <end position="1047"/>
    </location>
</feature>
<reference evidence="8 9" key="1">
    <citation type="journal article" date="2012" name="Nat. Genet.">
        <title>Plasmodium cynomolgi genome sequences provide insight into Plasmodium vivax and the monkey malaria clade.</title>
        <authorList>
            <person name="Tachibana S."/>
            <person name="Sullivan S.A."/>
            <person name="Kawai S."/>
            <person name="Nakamura S."/>
            <person name="Kim H.R."/>
            <person name="Goto N."/>
            <person name="Arisue N."/>
            <person name="Palacpac N.M.Q."/>
            <person name="Honma H."/>
            <person name="Yagi M."/>
            <person name="Tougan T."/>
            <person name="Katakai Y."/>
            <person name="Kaneko O."/>
            <person name="Mita T."/>
            <person name="Kita K."/>
            <person name="Yasutomi Y."/>
            <person name="Sutton P.L."/>
            <person name="Shakhbatyan R."/>
            <person name="Horii T."/>
            <person name="Yasunaga T."/>
            <person name="Barnwell J.W."/>
            <person name="Escalante A.A."/>
            <person name="Carlton J.M."/>
            <person name="Tanabe K."/>
        </authorList>
    </citation>
    <scope>NUCLEOTIDE SEQUENCE [LARGE SCALE GENOMIC DNA]</scope>
    <source>
        <strain evidence="8 9">B</strain>
    </source>
</reference>
<feature type="compositionally biased region" description="Basic and acidic residues" evidence="6">
    <location>
        <begin position="961"/>
        <end position="1034"/>
    </location>
</feature>
<name>K6UHS0_PLACD</name>
<evidence type="ECO:0000256" key="1">
    <source>
        <dbReference type="ARBA" id="ARBA00022603"/>
    </source>
</evidence>
<dbReference type="InterPro" id="IPR023267">
    <property type="entry name" value="RCMT"/>
</dbReference>
<feature type="binding site" evidence="5">
    <location>
        <position position="344"/>
    </location>
    <ligand>
        <name>S-adenosyl-L-methionine</name>
        <dbReference type="ChEBI" id="CHEBI:59789"/>
    </ligand>
</feature>
<feature type="binding site" evidence="5">
    <location>
        <position position="289"/>
    </location>
    <ligand>
        <name>S-adenosyl-L-methionine</name>
        <dbReference type="ChEBI" id="CHEBI:59789"/>
    </ligand>
</feature>
<comment type="caution">
    <text evidence="5">Lacks conserved residue(s) required for the propagation of feature annotation.</text>
</comment>
<evidence type="ECO:0000256" key="5">
    <source>
        <dbReference type="PROSITE-ProRule" id="PRU01023"/>
    </source>
</evidence>
<feature type="compositionally biased region" description="Basic and acidic residues" evidence="6">
    <location>
        <begin position="211"/>
        <end position="221"/>
    </location>
</feature>
<comment type="similarity">
    <text evidence="5">Belongs to the class I-like SAM-binding methyltransferase superfamily. RsmB/NOP family.</text>
</comment>
<dbReference type="Pfam" id="PF01189">
    <property type="entry name" value="Methyltr_RsmB-F"/>
    <property type="match status" value="1"/>
</dbReference>
<evidence type="ECO:0000256" key="4">
    <source>
        <dbReference type="ARBA" id="ARBA00022884"/>
    </source>
</evidence>
<accession>K6UHS0</accession>
<sequence length="1154" mass="132260">MEATMSAKEDVPYYDNTNLLQKNENFFNYYIHQKIINENEVENFMTVINTELPITFRVLNNNKYSKFIHENIKKKLEHLCKDNYAITKLNEEDQMYEIYLTRSQIKKDENYKNLYNYLINLNETPGSKTAQIVDYMHLISKRNVKNYLIRKFIQRNSSPLHGSLGGARAAEREGNANLIGDGSSVDGDGSSVYGDDSSVGGDDNSVDGDDNIERGKGRSESGVRLNSSHANPPSAEKKQLHRSLQDALDGNQYDDELFKYILNADNNLYGHYKKLISNSNPSGVVIANDANFKRCCMLFHRLKNIHSNCLVVTNNNAINFPYIYVKDDEGNTNEKRYFDSVLCDVPCSGDGTLRKDRNIWLNWNPFNAYNLFQMQVSILKRSIELTKEGGNIVYSTCSLNPIENEAVICEIFNSIENRNCLKLINFGNELIDKLNFKPGLTEWKVMMDDQWFDTYEQYCNYLQNKEHGKYKKIYDKIQLGMFPPEEEFMNEINLKYVKRFFPHHYNAGGFFIAVIKKCGKLQWKEEKKKKKKKIYTKLKKADKDEYRKKYKYRRHKKRSKKKDKGKNGDIIPPHEVNQNCSEQNGSAESMDGVVLISDYVPKEVRQSGHAKLSSLDSNNLHMMSNNAQKVDQNDVEDNYNVIDIDDVMTSYNVVTSNEVTKKYNLIDNDDLSNNYNMIDSDDMVRSFQPAGGHGGDVISLINRRSEEALRSYMGGEVGSTSECKMGSEREEESDAEKEEENGEECDPQNGEENDPKNEAENDPKSEAEAGGGQREERKMTKQQEYVSLEYYEKLRPTHDLLNKVKNYFNLNDNFMSIKNNLYIHLKDDSNFAKLSIDERINVNIKKINLVSKHTKDILECYTKIKLKIISAGITVIQIDKNKKNGVENYYRINYSGCLNFLPFFKDVDTFLLDRTCREEIIKSYFAPVYENEQRVFDFEGYMDQLIGERKSTLSRGAARGGEAKAKAAGEGEDKAGVKKEGEADVKKEGEADVKKEGEADVKKEGEADKENKDKVEKKEGQAEVKKEGEAKEENQNEPSVENTNEPIAENTNEPIAENTNEPIVDHQEVQSDVNTIWVKSDAILDLIKVDKSKINNITKETIRQTAKLTKHSPNILLTLNRNKQILAIPANKGNLFVDISIDKNSIIMLPYILN</sequence>
<dbReference type="RefSeq" id="XP_004220670.1">
    <property type="nucleotide sequence ID" value="XM_004220622.1"/>
</dbReference>
<feature type="compositionally biased region" description="Basic and acidic residues" evidence="6">
    <location>
        <begin position="753"/>
        <end position="781"/>
    </location>
</feature>
<dbReference type="SUPFAM" id="SSF53335">
    <property type="entry name" value="S-adenosyl-L-methionine-dependent methyltransferases"/>
    <property type="match status" value="1"/>
</dbReference>
<dbReference type="PhylomeDB" id="K6UHS0"/>
<dbReference type="PROSITE" id="PS51686">
    <property type="entry name" value="SAM_MT_RSMB_NOP"/>
    <property type="match status" value="1"/>
</dbReference>